<sequence length="114" mass="12841">MITLTKNKDLNLTVVNIEEHSKEGKPVPKHNVNYKFRVDKIMVVSETRFLTGRNILIKAGLVPPDNYRLDMKLKGGSTRKIELDEEVDFATPGLERFLTLPLDQTEGTCNGTIA</sequence>
<keyword evidence="3" id="KW-1185">Reference proteome</keyword>
<dbReference type="Pfam" id="PF14452">
    <property type="entry name" value="Multi_ubiq"/>
    <property type="match status" value="1"/>
</dbReference>
<evidence type="ECO:0000259" key="1">
    <source>
        <dbReference type="Pfam" id="PF14452"/>
    </source>
</evidence>
<dbReference type="InterPro" id="IPR027802">
    <property type="entry name" value="Multi-ubiquitin_dom"/>
</dbReference>
<proteinExistence type="predicted"/>
<gene>
    <name evidence="2" type="ORF">BTO28_01295</name>
</gene>
<reference evidence="2 3" key="1">
    <citation type="submission" date="2016-12" db="EMBL/GenBank/DDBJ databases">
        <title>Domibacillus sp. SAB 38T whole genome sequencing.</title>
        <authorList>
            <person name="Verma A."/>
            <person name="Ojha A.K."/>
            <person name="Krishnamurthi S."/>
        </authorList>
    </citation>
    <scope>NUCLEOTIDE SEQUENCE [LARGE SCALE GENOMIC DNA]</scope>
    <source>
        <strain evidence="2 3">SAB 38</strain>
    </source>
</reference>
<name>A0A1V2ACY7_9BACI</name>
<accession>A0A1V2ACY7</accession>
<feature type="domain" description="Multi-ubiquitin" evidence="1">
    <location>
        <begin position="34"/>
        <end position="100"/>
    </location>
</feature>
<dbReference type="EMBL" id="MSFI01000001">
    <property type="protein sequence ID" value="OMP68712.1"/>
    <property type="molecule type" value="Genomic_DNA"/>
</dbReference>
<dbReference type="STRING" id="1714355.BTO28_01295"/>
<evidence type="ECO:0000313" key="3">
    <source>
        <dbReference type="Proteomes" id="UP000188613"/>
    </source>
</evidence>
<dbReference type="OrthoDB" id="7445930at2"/>
<evidence type="ECO:0000313" key="2">
    <source>
        <dbReference type="EMBL" id="OMP68712.1"/>
    </source>
</evidence>
<organism evidence="2 3">
    <name type="scientific">Domibacillus epiphyticus</name>
    <dbReference type="NCBI Taxonomy" id="1714355"/>
    <lineage>
        <taxon>Bacteria</taxon>
        <taxon>Bacillati</taxon>
        <taxon>Bacillota</taxon>
        <taxon>Bacilli</taxon>
        <taxon>Bacillales</taxon>
        <taxon>Bacillaceae</taxon>
        <taxon>Domibacillus</taxon>
    </lineage>
</organism>
<dbReference type="AlphaFoldDB" id="A0A1V2ACY7"/>
<comment type="caution">
    <text evidence="2">The sequence shown here is derived from an EMBL/GenBank/DDBJ whole genome shotgun (WGS) entry which is preliminary data.</text>
</comment>
<protein>
    <recommendedName>
        <fullName evidence="1">Multi-ubiquitin domain-containing protein</fullName>
    </recommendedName>
</protein>
<dbReference type="Proteomes" id="UP000188613">
    <property type="component" value="Unassembled WGS sequence"/>
</dbReference>